<dbReference type="RefSeq" id="WP_088554366.1">
    <property type="nucleotide sequence ID" value="NZ_BDGJ01000117.1"/>
</dbReference>
<dbReference type="AlphaFoldDB" id="A0A1Z5HUZ5"/>
<evidence type="ECO:0000313" key="5">
    <source>
        <dbReference type="EMBL" id="GAW93167.1"/>
    </source>
</evidence>
<proteinExistence type="inferred from homology"/>
<evidence type="ECO:0000313" key="6">
    <source>
        <dbReference type="Proteomes" id="UP000197032"/>
    </source>
</evidence>
<evidence type="ECO:0000259" key="4">
    <source>
        <dbReference type="SMART" id="SM00861"/>
    </source>
</evidence>
<dbReference type="Gene3D" id="3.40.50.970">
    <property type="match status" value="1"/>
</dbReference>
<dbReference type="InterPro" id="IPR005475">
    <property type="entry name" value="Transketolase-like_Pyr-bd"/>
</dbReference>
<reference evidence="6" key="1">
    <citation type="journal article" date="2017" name="Appl. Environ. Microbiol.">
        <title>Genomic Analysis of Calderihabitans maritimus KKC1, a Thermophilic, Hydrogenogenic, Carboxydotrophic Bacterium Isolated from Marine Sediment.</title>
        <authorList>
            <person name="Omae K."/>
            <person name="Yoneda Y."/>
            <person name="Fukuyama Y."/>
            <person name="Yoshida T."/>
            <person name="Sako Y."/>
        </authorList>
    </citation>
    <scope>NUCLEOTIDE SEQUENCE [LARGE SCALE GENOMIC DNA]</scope>
    <source>
        <strain evidence="6">KKC1</strain>
    </source>
</reference>
<dbReference type="Proteomes" id="UP000197032">
    <property type="component" value="Unassembled WGS sequence"/>
</dbReference>
<dbReference type="FunFam" id="3.40.50.970:FF:000129">
    <property type="entry name" value="Transketolase"/>
    <property type="match status" value="1"/>
</dbReference>
<keyword evidence="3" id="KW-0786">Thiamine pyrophosphate</keyword>
<dbReference type="InterPro" id="IPR033248">
    <property type="entry name" value="Transketolase_C"/>
</dbReference>
<dbReference type="EMBL" id="BDGJ01000117">
    <property type="protein sequence ID" value="GAW93167.1"/>
    <property type="molecule type" value="Genomic_DNA"/>
</dbReference>
<comment type="cofactor">
    <cofactor evidence="1">
        <name>thiamine diphosphate</name>
        <dbReference type="ChEBI" id="CHEBI:58937"/>
    </cofactor>
</comment>
<dbReference type="OrthoDB" id="9803371at2"/>
<dbReference type="PANTHER" id="PTHR43825">
    <property type="entry name" value="PYRUVATE DEHYDROGENASE E1 COMPONENT"/>
    <property type="match status" value="1"/>
</dbReference>
<dbReference type="SMART" id="SM00861">
    <property type="entry name" value="Transket_pyr"/>
    <property type="match status" value="1"/>
</dbReference>
<evidence type="ECO:0000256" key="2">
    <source>
        <dbReference type="ARBA" id="ARBA00007131"/>
    </source>
</evidence>
<keyword evidence="6" id="KW-1185">Reference proteome</keyword>
<dbReference type="InterPro" id="IPR029061">
    <property type="entry name" value="THDP-binding"/>
</dbReference>
<evidence type="ECO:0000256" key="3">
    <source>
        <dbReference type="ARBA" id="ARBA00023052"/>
    </source>
</evidence>
<dbReference type="InterPro" id="IPR009014">
    <property type="entry name" value="Transketo_C/PFOR_II"/>
</dbReference>
<dbReference type="InterPro" id="IPR051157">
    <property type="entry name" value="PDH/Transketolase"/>
</dbReference>
<protein>
    <submittedName>
        <fullName evidence="5">Transketolase</fullName>
    </submittedName>
</protein>
<dbReference type="Pfam" id="PF02779">
    <property type="entry name" value="Transket_pyr"/>
    <property type="match status" value="1"/>
</dbReference>
<dbReference type="PANTHER" id="PTHR43825:SF1">
    <property type="entry name" value="TRANSKETOLASE-LIKE PYRIMIDINE-BINDING DOMAIN-CONTAINING PROTEIN"/>
    <property type="match status" value="1"/>
</dbReference>
<accession>A0A1Z5HUZ5</accession>
<organism evidence="5 6">
    <name type="scientific">Calderihabitans maritimus</name>
    <dbReference type="NCBI Taxonomy" id="1246530"/>
    <lineage>
        <taxon>Bacteria</taxon>
        <taxon>Bacillati</taxon>
        <taxon>Bacillota</taxon>
        <taxon>Clostridia</taxon>
        <taxon>Neomoorellales</taxon>
        <taxon>Calderihabitantaceae</taxon>
        <taxon>Calderihabitans</taxon>
    </lineage>
</organism>
<dbReference type="SUPFAM" id="SSF52518">
    <property type="entry name" value="Thiamin diphosphate-binding fold (THDP-binding)"/>
    <property type="match status" value="1"/>
</dbReference>
<dbReference type="SUPFAM" id="SSF52922">
    <property type="entry name" value="TK C-terminal domain-like"/>
    <property type="match status" value="1"/>
</dbReference>
<name>A0A1Z5HUZ5_9FIRM</name>
<sequence length="319" mass="34292">MAEKIATREAYGKTLVKLGAENKDIVVLDADLAKSTKTALFAREFPERFFDMGIAEQNMMGTAAGLATAGKIPFVSTFAVFATGRAFDQIRNSIAYPRLNVKIAASHAGITVGEDGASHQSVEDIALMRSLPGMTVIVPADAVETEQAVKAAVEYSGPVYIRLGRSAVPVIYDNRDYTFRIGKAHRLREGTDAAIMATGIMVSIALEAAEKLEKMGLQVQVVNISTIKPLDKEAVLEAARTTGAIVTAEEHNIIGGLGSAVAEVLVEAYPVPMERVGIKDSFGESGKPGELLEKYGLTAEHLVEAVVRVEKRKRQFAKR</sequence>
<gene>
    <name evidence="5" type="ORF">KKC1_23080</name>
</gene>
<dbReference type="CDD" id="cd07033">
    <property type="entry name" value="TPP_PYR_DXS_TK_like"/>
    <property type="match status" value="1"/>
</dbReference>
<feature type="domain" description="Transketolase-like pyrimidine-binding" evidence="4">
    <location>
        <begin position="5"/>
        <end position="170"/>
    </location>
</feature>
<comment type="similarity">
    <text evidence="2">Belongs to the transketolase family.</text>
</comment>
<dbReference type="Gene3D" id="3.40.50.920">
    <property type="match status" value="1"/>
</dbReference>
<dbReference type="Pfam" id="PF02780">
    <property type="entry name" value="Transketolase_C"/>
    <property type="match status" value="1"/>
</dbReference>
<comment type="caution">
    <text evidence="5">The sequence shown here is derived from an EMBL/GenBank/DDBJ whole genome shotgun (WGS) entry which is preliminary data.</text>
</comment>
<evidence type="ECO:0000256" key="1">
    <source>
        <dbReference type="ARBA" id="ARBA00001964"/>
    </source>
</evidence>